<organism evidence="1">
    <name type="scientific">Tolypothrix bouteillei VB521301</name>
    <dbReference type="NCBI Taxonomy" id="1479485"/>
    <lineage>
        <taxon>Bacteria</taxon>
        <taxon>Bacillati</taxon>
        <taxon>Cyanobacteriota</taxon>
        <taxon>Cyanophyceae</taxon>
        <taxon>Nostocales</taxon>
        <taxon>Tolypothrichaceae</taxon>
        <taxon>Tolypothrix</taxon>
    </lineage>
</organism>
<dbReference type="GO" id="GO:0008168">
    <property type="term" value="F:methyltransferase activity"/>
    <property type="evidence" value="ECO:0007669"/>
    <property type="project" value="UniProtKB-KW"/>
</dbReference>
<evidence type="ECO:0000313" key="1">
    <source>
        <dbReference type="EMBL" id="KIE13606.1"/>
    </source>
</evidence>
<dbReference type="RefSeq" id="WP_038080573.1">
    <property type="nucleotide sequence ID" value="NZ_JHEG04000001.1"/>
</dbReference>
<protein>
    <submittedName>
        <fullName evidence="1">Methyltransferase</fullName>
    </submittedName>
</protein>
<accession>A0A0C1NLB9</accession>
<comment type="caution">
    <text evidence="1">The sequence shown here is derived from an EMBL/GenBank/DDBJ whole genome shotgun (WGS) entry which is preliminary data.</text>
</comment>
<keyword evidence="1" id="KW-0489">Methyltransferase</keyword>
<dbReference type="GO" id="GO:0032259">
    <property type="term" value="P:methylation"/>
    <property type="evidence" value="ECO:0007669"/>
    <property type="project" value="UniProtKB-KW"/>
</dbReference>
<dbReference type="InterPro" id="IPR029063">
    <property type="entry name" value="SAM-dependent_MTases_sf"/>
</dbReference>
<dbReference type="CDD" id="cd02440">
    <property type="entry name" value="AdoMet_MTases"/>
    <property type="match status" value="1"/>
</dbReference>
<proteinExistence type="predicted"/>
<reference evidence="1" key="1">
    <citation type="journal article" date="2015" name="Genome Announc.">
        <title>Draft Genome Sequence of Tolypothrix boutellei Strain VB521301.</title>
        <authorList>
            <person name="Chandrababunaidu M.M."/>
            <person name="Singh D."/>
            <person name="Sen D."/>
            <person name="Bhan S."/>
            <person name="Das S."/>
            <person name="Gupta A."/>
            <person name="Adhikary S.P."/>
            <person name="Tripathy S."/>
        </authorList>
    </citation>
    <scope>NUCLEOTIDE SEQUENCE</scope>
    <source>
        <strain evidence="1">VB521301</strain>
    </source>
</reference>
<dbReference type="Pfam" id="PF13489">
    <property type="entry name" value="Methyltransf_23"/>
    <property type="match status" value="1"/>
</dbReference>
<dbReference type="Gene3D" id="3.40.50.150">
    <property type="entry name" value="Vaccinia Virus protein VP39"/>
    <property type="match status" value="1"/>
</dbReference>
<keyword evidence="1" id="KW-0808">Transferase</keyword>
<dbReference type="SUPFAM" id="SSF53335">
    <property type="entry name" value="S-adenosyl-L-methionine-dependent methyltransferases"/>
    <property type="match status" value="1"/>
</dbReference>
<dbReference type="AlphaFoldDB" id="A0A0C1NLB9"/>
<dbReference type="STRING" id="1479485.DA73_0202655"/>
<name>A0A0C1NLB9_9CYAN</name>
<dbReference type="EMBL" id="JHEG02000012">
    <property type="protein sequence ID" value="KIE13606.1"/>
    <property type="molecule type" value="Genomic_DNA"/>
</dbReference>
<gene>
    <name evidence="1" type="ORF">DA73_0202655</name>
</gene>
<sequence length="226" mass="25999">MMHENEERILNSWNQNALSWTRVIRYNQIESRVLVTNKSILETLTGLNPTTFLDVGCGEGWLCRELFAKGIDGWGVDASCALIEAAREYGDSRFLVSLYSDLGTQKFGNIDRFSCFICNFSILGQRDLTDIADAGHRLLEPCGKIIVQTLHPSTACGDTETADGWRETSWQEIGNEPFHPAPWYYRTVESWIEEFCTRDYRLLNLREMYHPVTNKPISIIFVFERN</sequence>